<dbReference type="InParanoid" id="A0A1B7MKX9"/>
<keyword evidence="3" id="KW-1185">Reference proteome</keyword>
<sequence>MQSFVPSALSALQVLLKCPRWFLWKIVNLFISWRRSGPAPPQRPFSPYSPHLSRDSRSRSRSYRQVPTSRIGGVEATSQYHDYETPLKSYPPRRQPSALYLIETPLSYVVVTESVSPQPPRPATTIAQEAAVVPLVDSYPASS</sequence>
<name>A0A1B7MKX9_9AGAM</name>
<accession>A0A1B7MKX9</accession>
<evidence type="ECO:0000313" key="2">
    <source>
        <dbReference type="EMBL" id="OAX33265.1"/>
    </source>
</evidence>
<feature type="region of interest" description="Disordered" evidence="1">
    <location>
        <begin position="37"/>
        <end position="68"/>
    </location>
</feature>
<dbReference type="AlphaFoldDB" id="A0A1B7MKX9"/>
<dbReference type="EMBL" id="KV448802">
    <property type="protein sequence ID" value="OAX33265.1"/>
    <property type="molecule type" value="Genomic_DNA"/>
</dbReference>
<organism evidence="2 3">
    <name type="scientific">Rhizopogon vinicolor AM-OR11-026</name>
    <dbReference type="NCBI Taxonomy" id="1314800"/>
    <lineage>
        <taxon>Eukaryota</taxon>
        <taxon>Fungi</taxon>
        <taxon>Dikarya</taxon>
        <taxon>Basidiomycota</taxon>
        <taxon>Agaricomycotina</taxon>
        <taxon>Agaricomycetes</taxon>
        <taxon>Agaricomycetidae</taxon>
        <taxon>Boletales</taxon>
        <taxon>Suillineae</taxon>
        <taxon>Rhizopogonaceae</taxon>
        <taxon>Rhizopogon</taxon>
    </lineage>
</organism>
<protein>
    <submittedName>
        <fullName evidence="2">Uncharacterized protein</fullName>
    </submittedName>
</protein>
<gene>
    <name evidence="2" type="ORF">K503DRAFT_536674</name>
</gene>
<dbReference type="Proteomes" id="UP000092154">
    <property type="component" value="Unassembled WGS sequence"/>
</dbReference>
<reference evidence="2 3" key="1">
    <citation type="submission" date="2016-06" db="EMBL/GenBank/DDBJ databases">
        <title>Comparative genomics of the ectomycorrhizal sister species Rhizopogon vinicolor and Rhizopogon vesiculosus (Basidiomycota: Boletales) reveals a divergence of the mating type B locus.</title>
        <authorList>
            <consortium name="DOE Joint Genome Institute"/>
            <person name="Mujic A.B."/>
            <person name="Kuo A."/>
            <person name="Tritt A."/>
            <person name="Lipzen A."/>
            <person name="Chen C."/>
            <person name="Johnson J."/>
            <person name="Sharma A."/>
            <person name="Barry K."/>
            <person name="Grigoriev I.V."/>
            <person name="Spatafora J.W."/>
        </authorList>
    </citation>
    <scope>NUCLEOTIDE SEQUENCE [LARGE SCALE GENOMIC DNA]</scope>
    <source>
        <strain evidence="2 3">AM-OR11-026</strain>
    </source>
</reference>
<evidence type="ECO:0000313" key="3">
    <source>
        <dbReference type="Proteomes" id="UP000092154"/>
    </source>
</evidence>
<evidence type="ECO:0000256" key="1">
    <source>
        <dbReference type="SAM" id="MobiDB-lite"/>
    </source>
</evidence>
<proteinExistence type="predicted"/>